<feature type="non-terminal residue" evidence="3">
    <location>
        <position position="1"/>
    </location>
</feature>
<dbReference type="RefSeq" id="XP_006035957.1">
    <property type="nucleotide sequence ID" value="XM_006035895.3"/>
</dbReference>
<evidence type="ECO:0000256" key="1">
    <source>
        <dbReference type="SAM" id="MobiDB-lite"/>
    </source>
</evidence>
<evidence type="ECO:0000313" key="3">
    <source>
        <dbReference type="RefSeq" id="XP_006035957.1"/>
    </source>
</evidence>
<dbReference type="Pfam" id="PF15921">
    <property type="entry name" value="CCDC158"/>
    <property type="match status" value="1"/>
</dbReference>
<gene>
    <name evidence="3" type="primary">CCDC158</name>
</gene>
<dbReference type="STRING" id="38654.A0A1U7SHQ9"/>
<proteinExistence type="predicted"/>
<feature type="compositionally biased region" description="Basic and acidic residues" evidence="1">
    <location>
        <begin position="66"/>
        <end position="77"/>
    </location>
</feature>
<keyword evidence="2" id="KW-1185">Reference proteome</keyword>
<feature type="compositionally biased region" description="Basic and acidic residues" evidence="1">
    <location>
        <begin position="170"/>
        <end position="187"/>
    </location>
</feature>
<accession>A0A1U7SHQ9</accession>
<reference evidence="3" key="1">
    <citation type="submission" date="2025-08" db="UniProtKB">
        <authorList>
            <consortium name="RefSeq"/>
        </authorList>
    </citation>
    <scope>IDENTIFICATION</scope>
</reference>
<dbReference type="eggNOG" id="ENOG502QX0B">
    <property type="taxonomic scope" value="Eukaryota"/>
</dbReference>
<dbReference type="PANTHER" id="PTHR47615:SF1">
    <property type="entry name" value="COILED-COIL DOMAIN-CONTAINING PROTEIN 158"/>
    <property type="match status" value="1"/>
</dbReference>
<protein>
    <submittedName>
        <fullName evidence="3">Coiled-coil domain-containing protein 158</fullName>
    </submittedName>
</protein>
<dbReference type="PANTHER" id="PTHR47615">
    <property type="entry name" value="COILED-COIL DOMAIN-CONTAINING PROTEIN 158"/>
    <property type="match status" value="1"/>
</dbReference>
<sequence length="187" mass="20717">ANSLFFHCVDKLLFPNLFVALAQHSCHYFACRDPLTLHTADLEDQAATLSFAPTVTPHYRSSPKKLSQEERYKDRSPVHSLLTAPLDDLKAVPGTSTDHKPSVRGTSSLEAAGAATVTQKSVSFSPSSSSQPVETSGRTCRKLQNKMESLQSLVETLQLKNQAMSSMIRSQEKKIEKVKEKEKRLTK</sequence>
<dbReference type="KEGG" id="asn:102377523"/>
<dbReference type="Proteomes" id="UP000189705">
    <property type="component" value="Unplaced"/>
</dbReference>
<name>A0A1U7SHQ9_ALLSI</name>
<feature type="region of interest" description="Disordered" evidence="1">
    <location>
        <begin position="58"/>
        <end position="109"/>
    </location>
</feature>
<evidence type="ECO:0000313" key="2">
    <source>
        <dbReference type="Proteomes" id="UP000189705"/>
    </source>
</evidence>
<dbReference type="InParanoid" id="A0A1U7SHQ9"/>
<dbReference type="GeneID" id="102377523"/>
<dbReference type="InterPro" id="IPR031809">
    <property type="entry name" value="CCDC158"/>
</dbReference>
<feature type="region of interest" description="Disordered" evidence="1">
    <location>
        <begin position="165"/>
        <end position="187"/>
    </location>
</feature>
<dbReference type="AlphaFoldDB" id="A0A1U7SHQ9"/>
<organism evidence="2 3">
    <name type="scientific">Alligator sinensis</name>
    <name type="common">Chinese alligator</name>
    <dbReference type="NCBI Taxonomy" id="38654"/>
    <lineage>
        <taxon>Eukaryota</taxon>
        <taxon>Metazoa</taxon>
        <taxon>Chordata</taxon>
        <taxon>Craniata</taxon>
        <taxon>Vertebrata</taxon>
        <taxon>Euteleostomi</taxon>
        <taxon>Archelosauria</taxon>
        <taxon>Archosauria</taxon>
        <taxon>Crocodylia</taxon>
        <taxon>Alligatoridae</taxon>
        <taxon>Alligatorinae</taxon>
        <taxon>Alligator</taxon>
    </lineage>
</organism>
<dbReference type="CTD" id="339965"/>